<feature type="domain" description="Wall-associated receptor kinase galacturonan-binding" evidence="4">
    <location>
        <begin position="37"/>
        <end position="102"/>
    </location>
</feature>
<protein>
    <submittedName>
        <fullName evidence="5">Leaf rust 10 disease-resistance locus receptor-like protein kinase-like 2.8</fullName>
    </submittedName>
</protein>
<reference evidence="5 6" key="1">
    <citation type="journal article" date="2018" name="Sci. Data">
        <title>The draft genome sequence of cork oak.</title>
        <authorList>
            <person name="Ramos A.M."/>
            <person name="Usie A."/>
            <person name="Barbosa P."/>
            <person name="Barros P.M."/>
            <person name="Capote T."/>
            <person name="Chaves I."/>
            <person name="Simoes F."/>
            <person name="Abreu I."/>
            <person name="Carrasquinho I."/>
            <person name="Faro C."/>
            <person name="Guimaraes J.B."/>
            <person name="Mendonca D."/>
            <person name="Nobrega F."/>
            <person name="Rodrigues L."/>
            <person name="Saibo N.J.M."/>
            <person name="Varela M.C."/>
            <person name="Egas C."/>
            <person name="Matos J."/>
            <person name="Miguel C.M."/>
            <person name="Oliveira M.M."/>
            <person name="Ricardo C.P."/>
            <person name="Goncalves S."/>
        </authorList>
    </citation>
    <scope>NUCLEOTIDE SEQUENCE [LARGE SCALE GENOMIC DNA]</scope>
    <source>
        <strain evidence="6">cv. HL8</strain>
    </source>
</reference>
<sequence length="139" mass="16178">MNSHCLALSSLITLFFFLTILPPSYCNAVEYFDECIRPFNCGRIRNIPYPFWGGNRSELCGLPGFKLTCRDNEYPYPIIRFKELDFLVLNIDQSHHTMTIARFDPWNSPCPPNKYFKMHTRKDGGKMEESLKETDNGVI</sequence>
<comment type="caution">
    <text evidence="5">The sequence shown here is derived from an EMBL/GenBank/DDBJ whole genome shotgun (WGS) entry which is preliminary data.</text>
</comment>
<name>A0AAW0LCV1_QUESU</name>
<dbReference type="GO" id="GO:0016020">
    <property type="term" value="C:membrane"/>
    <property type="evidence" value="ECO:0007669"/>
    <property type="project" value="UniProtKB-SubCell"/>
</dbReference>
<evidence type="ECO:0000256" key="3">
    <source>
        <dbReference type="SAM" id="SignalP"/>
    </source>
</evidence>
<dbReference type="EMBL" id="PKMF04000118">
    <property type="protein sequence ID" value="KAK7849105.1"/>
    <property type="molecule type" value="Genomic_DNA"/>
</dbReference>
<dbReference type="PANTHER" id="PTHR33138">
    <property type="entry name" value="OS01G0690200 PROTEIN"/>
    <property type="match status" value="1"/>
</dbReference>
<gene>
    <name evidence="5" type="ORF">CFP56_003774</name>
</gene>
<feature type="chain" id="PRO_5043687682" evidence="3">
    <location>
        <begin position="27"/>
        <end position="139"/>
    </location>
</feature>
<dbReference type="Proteomes" id="UP000237347">
    <property type="component" value="Unassembled WGS sequence"/>
</dbReference>
<evidence type="ECO:0000313" key="5">
    <source>
        <dbReference type="EMBL" id="KAK7849105.1"/>
    </source>
</evidence>
<evidence type="ECO:0000313" key="6">
    <source>
        <dbReference type="Proteomes" id="UP000237347"/>
    </source>
</evidence>
<organism evidence="5 6">
    <name type="scientific">Quercus suber</name>
    <name type="common">Cork oak</name>
    <dbReference type="NCBI Taxonomy" id="58331"/>
    <lineage>
        <taxon>Eukaryota</taxon>
        <taxon>Viridiplantae</taxon>
        <taxon>Streptophyta</taxon>
        <taxon>Embryophyta</taxon>
        <taxon>Tracheophyta</taxon>
        <taxon>Spermatophyta</taxon>
        <taxon>Magnoliopsida</taxon>
        <taxon>eudicotyledons</taxon>
        <taxon>Gunneridae</taxon>
        <taxon>Pentapetalae</taxon>
        <taxon>rosids</taxon>
        <taxon>fabids</taxon>
        <taxon>Fagales</taxon>
        <taxon>Fagaceae</taxon>
        <taxon>Quercus</taxon>
    </lineage>
</organism>
<evidence type="ECO:0000259" key="4">
    <source>
        <dbReference type="Pfam" id="PF13947"/>
    </source>
</evidence>
<dbReference type="GO" id="GO:0030247">
    <property type="term" value="F:polysaccharide binding"/>
    <property type="evidence" value="ECO:0007669"/>
    <property type="project" value="InterPro"/>
</dbReference>
<evidence type="ECO:0000256" key="1">
    <source>
        <dbReference type="ARBA" id="ARBA00004167"/>
    </source>
</evidence>
<evidence type="ECO:0000256" key="2">
    <source>
        <dbReference type="ARBA" id="ARBA00022729"/>
    </source>
</evidence>
<dbReference type="AlphaFoldDB" id="A0AAW0LCV1"/>
<dbReference type="GO" id="GO:0016301">
    <property type="term" value="F:kinase activity"/>
    <property type="evidence" value="ECO:0007669"/>
    <property type="project" value="UniProtKB-KW"/>
</dbReference>
<comment type="subcellular location">
    <subcellularLocation>
        <location evidence="1">Membrane</location>
        <topology evidence="1">Single-pass membrane protein</topology>
    </subcellularLocation>
</comment>
<keyword evidence="2 3" id="KW-0732">Signal</keyword>
<proteinExistence type="predicted"/>
<dbReference type="InterPro" id="IPR025287">
    <property type="entry name" value="WAK_GUB"/>
</dbReference>
<feature type="signal peptide" evidence="3">
    <location>
        <begin position="1"/>
        <end position="26"/>
    </location>
</feature>
<keyword evidence="6" id="KW-1185">Reference proteome</keyword>
<dbReference type="PANTHER" id="PTHR33138:SF85">
    <property type="entry name" value="LEAF RUST 10 DISEASE-RESISTANCE LOCUS RECEPTOR-LIKE PROTEIN KINASE-LIKE 2.7 ISOFORM X1"/>
    <property type="match status" value="1"/>
</dbReference>
<accession>A0AAW0LCV1</accession>
<dbReference type="Pfam" id="PF13947">
    <property type="entry name" value="GUB_WAK_bind"/>
    <property type="match status" value="1"/>
</dbReference>